<gene>
    <name evidence="2" type="ORF">UCMB321_4321</name>
</gene>
<dbReference type="EMBL" id="JXDG01000057">
    <property type="protein sequence ID" value="KIH82016.1"/>
    <property type="molecule type" value="Genomic_DNA"/>
</dbReference>
<accession>A0A0C2HXZ7</accession>
<comment type="caution">
    <text evidence="2">The sequence shown here is derived from an EMBL/GenBank/DDBJ whole genome shotgun (WGS) entry which is preliminary data.</text>
</comment>
<evidence type="ECO:0000313" key="2">
    <source>
        <dbReference type="EMBL" id="KIH82016.1"/>
    </source>
</evidence>
<dbReference type="Pfam" id="PF07238">
    <property type="entry name" value="PilZ"/>
    <property type="match status" value="1"/>
</dbReference>
<organism evidence="2 3">
    <name type="scientific">Pseudomonas batumici</name>
    <dbReference type="NCBI Taxonomy" id="226910"/>
    <lineage>
        <taxon>Bacteria</taxon>
        <taxon>Pseudomonadati</taxon>
        <taxon>Pseudomonadota</taxon>
        <taxon>Gammaproteobacteria</taxon>
        <taxon>Pseudomonadales</taxon>
        <taxon>Pseudomonadaceae</taxon>
        <taxon>Pseudomonas</taxon>
    </lineage>
</organism>
<dbReference type="Proteomes" id="UP000031535">
    <property type="component" value="Unassembled WGS sequence"/>
</dbReference>
<keyword evidence="3" id="KW-1185">Reference proteome</keyword>
<dbReference type="GO" id="GO:0035438">
    <property type="term" value="F:cyclic-di-GMP binding"/>
    <property type="evidence" value="ECO:0007669"/>
    <property type="project" value="InterPro"/>
</dbReference>
<dbReference type="PATRIC" id="fig|226910.6.peg.4313"/>
<name>A0A0C2HXZ7_9PSED</name>
<protein>
    <recommendedName>
        <fullName evidence="1">PilZ domain-containing protein</fullName>
    </recommendedName>
</protein>
<evidence type="ECO:0000259" key="1">
    <source>
        <dbReference type="Pfam" id="PF07238"/>
    </source>
</evidence>
<proteinExistence type="predicted"/>
<evidence type="ECO:0000313" key="3">
    <source>
        <dbReference type="Proteomes" id="UP000031535"/>
    </source>
</evidence>
<dbReference type="AlphaFoldDB" id="A0A0C2HXZ7"/>
<sequence>MASTAIIAMPTDRRIERHQLPYFLQVFNRHTDKPIGYLGNVCEEGLMLISQLPLLVKAEFELQLKLPLSDGTRQLIDLTGRCLWCHEETSPGYYDSGFRLREASPEYLQLVAALQHYFSFHPLEASA</sequence>
<dbReference type="STRING" id="226910.UCMB321_4321"/>
<reference evidence="2 3" key="1">
    <citation type="submission" date="2015-01" db="EMBL/GenBank/DDBJ databases">
        <title>Complete genome of Pseudomonas batumici UCM B-321 producer of the batumin antibiotic with strong antistaphilococcal and potential anticancer activity.</title>
        <authorList>
            <person name="Klochko V.V."/>
            <person name="Zelena L.B."/>
            <person name="Elena K.A."/>
            <person name="Reva O.N."/>
        </authorList>
    </citation>
    <scope>NUCLEOTIDE SEQUENCE [LARGE SCALE GENOMIC DNA]</scope>
    <source>
        <strain evidence="2 3">UCM B-321</strain>
    </source>
</reference>
<feature type="domain" description="PilZ" evidence="1">
    <location>
        <begin position="13"/>
        <end position="111"/>
    </location>
</feature>
<dbReference type="InterPro" id="IPR009875">
    <property type="entry name" value="PilZ_domain"/>
</dbReference>